<dbReference type="RefSeq" id="WP_390195159.1">
    <property type="nucleotide sequence ID" value="NZ_JBHSDV010000001.1"/>
</dbReference>
<keyword evidence="6" id="KW-1185">Reference proteome</keyword>
<accession>A0ABV8VPX8</accession>
<evidence type="ECO:0000256" key="3">
    <source>
        <dbReference type="ARBA" id="ARBA00022912"/>
    </source>
</evidence>
<dbReference type="InterPro" id="IPR023485">
    <property type="entry name" value="Ptyr_pPase"/>
</dbReference>
<protein>
    <submittedName>
        <fullName evidence="5">Low molecular weight protein arginine phosphatase</fullName>
    </submittedName>
</protein>
<gene>
    <name evidence="5" type="ORF">ACFOZ1_01645</name>
</gene>
<evidence type="ECO:0000313" key="6">
    <source>
        <dbReference type="Proteomes" id="UP001595880"/>
    </source>
</evidence>
<organism evidence="5 6">
    <name type="scientific">Gracilibacillus marinus</name>
    <dbReference type="NCBI Taxonomy" id="630535"/>
    <lineage>
        <taxon>Bacteria</taxon>
        <taxon>Bacillati</taxon>
        <taxon>Bacillota</taxon>
        <taxon>Bacilli</taxon>
        <taxon>Bacillales</taxon>
        <taxon>Bacillaceae</taxon>
        <taxon>Gracilibacillus</taxon>
    </lineage>
</organism>
<keyword evidence="3" id="KW-0904">Protein phosphatase</keyword>
<dbReference type="EMBL" id="JBHSDV010000001">
    <property type="protein sequence ID" value="MFC4386504.1"/>
    <property type="molecule type" value="Genomic_DNA"/>
</dbReference>
<proteinExistence type="inferred from homology"/>
<feature type="domain" description="Phosphotyrosine protein phosphatase I" evidence="4">
    <location>
        <begin position="1"/>
        <end position="181"/>
    </location>
</feature>
<comment type="similarity">
    <text evidence="1">Belongs to the low molecular weight phosphotyrosine protein phosphatase family.</text>
</comment>
<name>A0ABV8VPX8_9BACI</name>
<dbReference type="PANTHER" id="PTHR11717:SF31">
    <property type="entry name" value="LOW MOLECULAR WEIGHT PROTEIN-TYROSINE-PHOSPHATASE ETP-RELATED"/>
    <property type="match status" value="1"/>
</dbReference>
<dbReference type="Proteomes" id="UP001595880">
    <property type="component" value="Unassembled WGS sequence"/>
</dbReference>
<comment type="caution">
    <text evidence="5">The sequence shown here is derived from an EMBL/GenBank/DDBJ whole genome shotgun (WGS) entry which is preliminary data.</text>
</comment>
<dbReference type="InterPro" id="IPR017867">
    <property type="entry name" value="Tyr_phospatase_low_mol_wt"/>
</dbReference>
<dbReference type="PRINTS" id="PR00719">
    <property type="entry name" value="LMWPTPASE"/>
</dbReference>
<dbReference type="PANTHER" id="PTHR11717">
    <property type="entry name" value="LOW MOLECULAR WEIGHT PROTEIN TYROSINE PHOSPHATASE"/>
    <property type="match status" value="1"/>
</dbReference>
<dbReference type="CDD" id="cd16344">
    <property type="entry name" value="LMWPAP"/>
    <property type="match status" value="1"/>
</dbReference>
<dbReference type="InterPro" id="IPR036196">
    <property type="entry name" value="Ptyr_pPase_sf"/>
</dbReference>
<evidence type="ECO:0000259" key="4">
    <source>
        <dbReference type="SMART" id="SM00226"/>
    </source>
</evidence>
<dbReference type="Gene3D" id="3.40.50.2300">
    <property type="match status" value="2"/>
</dbReference>
<evidence type="ECO:0000256" key="2">
    <source>
        <dbReference type="ARBA" id="ARBA00022801"/>
    </source>
</evidence>
<dbReference type="Pfam" id="PF01451">
    <property type="entry name" value="LMWPc"/>
    <property type="match status" value="1"/>
</dbReference>
<reference evidence="6" key="1">
    <citation type="journal article" date="2019" name="Int. J. Syst. Evol. Microbiol.">
        <title>The Global Catalogue of Microorganisms (GCM) 10K type strain sequencing project: providing services to taxonomists for standard genome sequencing and annotation.</title>
        <authorList>
            <consortium name="The Broad Institute Genomics Platform"/>
            <consortium name="The Broad Institute Genome Sequencing Center for Infectious Disease"/>
            <person name="Wu L."/>
            <person name="Ma J."/>
        </authorList>
    </citation>
    <scope>NUCLEOTIDE SEQUENCE [LARGE SCALE GENOMIC DNA]</scope>
    <source>
        <strain evidence="6">KACC 14058</strain>
    </source>
</reference>
<dbReference type="SUPFAM" id="SSF52788">
    <property type="entry name" value="Phosphotyrosine protein phosphatases I"/>
    <property type="match status" value="1"/>
</dbReference>
<keyword evidence="2" id="KW-0378">Hydrolase</keyword>
<evidence type="ECO:0000313" key="5">
    <source>
        <dbReference type="EMBL" id="MFC4386504.1"/>
    </source>
</evidence>
<sequence>MKLLFVCTGNTCRSPMAEVIMKSKSTHEVKSAGIMAADGFPASEGTAAVLRNKGYEQKHFSQQVDNHLVDWADLLLTMTKGHRDLLKQQFPNASSKIFTLKEYTNEAYEETWQQLKEAYAKLEELKLTSNSEAQKEWMLKIYELEEAIQDTDISDPYGADITVYEQTYDELEKYLDKLVKKLDNSNR</sequence>
<dbReference type="InterPro" id="IPR050438">
    <property type="entry name" value="LMW_PTPase"/>
</dbReference>
<dbReference type="SMART" id="SM00226">
    <property type="entry name" value="LMWPc"/>
    <property type="match status" value="1"/>
</dbReference>
<evidence type="ECO:0000256" key="1">
    <source>
        <dbReference type="ARBA" id="ARBA00011063"/>
    </source>
</evidence>